<dbReference type="InterPro" id="IPR013792">
    <property type="entry name" value="RNA3'P_cycl/enolpyr_Trfase_a/b"/>
</dbReference>
<dbReference type="GO" id="GO:0008760">
    <property type="term" value="F:UDP-N-acetylglucosamine 1-carboxyvinyltransferase activity"/>
    <property type="evidence" value="ECO:0007669"/>
    <property type="project" value="UniProtKB-UniRule"/>
</dbReference>
<evidence type="ECO:0000256" key="5">
    <source>
        <dbReference type="ARBA" id="ARBA00022679"/>
    </source>
</evidence>
<name>A0AAX6NDC7_PRIAR</name>
<keyword evidence="4" id="KW-0132">Cell division</keyword>
<evidence type="ECO:0000256" key="9">
    <source>
        <dbReference type="ARBA" id="ARBA00023316"/>
    </source>
</evidence>
<sequence length="422" mass="45744">MSVLTKSDSVVVSGQTPLFGTVTTQGSKNSALPLLASLPLFDEVEIANCPDLTDIHVMVDTLKYLGATGSFSDGVVKLNLRNIMNRPISEEFTNKLRASSLFLGSLLARFGEARVGMPGGCVIGSRPLDIHLNGFKSLGAEVDKGAGNITVTSNGLEGQFTLPIPSVGATQNLIYASVFSPSEVKLHNIAIEPEIFELVDFLNAAGANITFENPKTLTIRGVKRLNPIQFNVQPDRIEAFTLLVAGVATKGSVKVTHCRPEHLTAPLQALEAMGAKVEIGDDWVEASYIGPLKGIQVETGFYPAFPTDCQQQISILMALAETPSILSEKVFNSRFRHLDELRNMGAEIKINDNSAVIQRSENERGMIGCKVDSYDLRGAASMIIAGMVSEGVTTVQSLRYLYRGYEEFIEKLNRLGAEISYR</sequence>
<dbReference type="InterPro" id="IPR036968">
    <property type="entry name" value="Enolpyruvate_Tfrase_sf"/>
</dbReference>
<evidence type="ECO:0000256" key="13">
    <source>
        <dbReference type="ARBA" id="ARBA00047527"/>
    </source>
</evidence>
<evidence type="ECO:0000259" key="15">
    <source>
        <dbReference type="Pfam" id="PF00275"/>
    </source>
</evidence>
<dbReference type="PANTHER" id="PTHR43783">
    <property type="entry name" value="UDP-N-ACETYLGLUCOSAMINE 1-CARBOXYVINYLTRANSFERASE"/>
    <property type="match status" value="1"/>
</dbReference>
<dbReference type="GO" id="GO:0008360">
    <property type="term" value="P:regulation of cell shape"/>
    <property type="evidence" value="ECO:0007669"/>
    <property type="project" value="UniProtKB-KW"/>
</dbReference>
<evidence type="ECO:0000256" key="12">
    <source>
        <dbReference type="ARBA" id="ARBA00039754"/>
    </source>
</evidence>
<dbReference type="GO" id="GO:0071555">
    <property type="term" value="P:cell wall organization"/>
    <property type="evidence" value="ECO:0007669"/>
    <property type="project" value="UniProtKB-KW"/>
</dbReference>
<dbReference type="EC" id="2.5.1.7" evidence="11 14"/>
<evidence type="ECO:0000313" key="16">
    <source>
        <dbReference type="EMBL" id="MDU9693670.1"/>
    </source>
</evidence>
<evidence type="ECO:0000256" key="6">
    <source>
        <dbReference type="ARBA" id="ARBA00022960"/>
    </source>
</evidence>
<dbReference type="SUPFAM" id="SSF55205">
    <property type="entry name" value="EPT/RTPC-like"/>
    <property type="match status" value="1"/>
</dbReference>
<dbReference type="GO" id="GO:0005737">
    <property type="term" value="C:cytoplasm"/>
    <property type="evidence" value="ECO:0007669"/>
    <property type="project" value="UniProtKB-SubCell"/>
</dbReference>
<comment type="similarity">
    <text evidence="10">Belongs to the EPSP synthase family. MurA subfamily.</text>
</comment>
<reference evidence="16" key="1">
    <citation type="journal article" date="2022" name="J Environ Chem Eng">
        <title>Biodegradation of petroleum oil using a constructed nonpathogenic and heavy metal-tolerant bacterial consortium isolated from marine sponges.</title>
        <authorList>
            <person name="Dechsakulwatana C."/>
            <person name="Rungsihiranrut A."/>
            <person name="Muangchinda C."/>
            <person name="Ningthoujam R."/>
            <person name="Klankeo P."/>
            <person name="Pinyakong O."/>
        </authorList>
    </citation>
    <scope>NUCLEOTIDE SEQUENCE</scope>
    <source>
        <strain evidence="16">TL01-2</strain>
    </source>
</reference>
<dbReference type="AlphaFoldDB" id="A0AAX6NDC7"/>
<comment type="subcellular location">
    <subcellularLocation>
        <location evidence="1">Cytoplasm</location>
    </subcellularLocation>
</comment>
<protein>
    <recommendedName>
        <fullName evidence="12 14">UDP-N-acetylglucosamine 1-carboxyvinyltransferase</fullName>
        <ecNumber evidence="11 14">2.5.1.7</ecNumber>
    </recommendedName>
</protein>
<dbReference type="GO" id="GO:0009252">
    <property type="term" value="P:peptidoglycan biosynthetic process"/>
    <property type="evidence" value="ECO:0007669"/>
    <property type="project" value="UniProtKB-UniRule"/>
</dbReference>
<comment type="caution">
    <text evidence="16">The sequence shown here is derived from an EMBL/GenBank/DDBJ whole genome shotgun (WGS) entry which is preliminary data.</text>
</comment>
<evidence type="ECO:0000313" key="17">
    <source>
        <dbReference type="Proteomes" id="UP001269400"/>
    </source>
</evidence>
<dbReference type="InterPro" id="IPR001986">
    <property type="entry name" value="Enolpyruvate_Tfrase_dom"/>
</dbReference>
<evidence type="ECO:0000256" key="11">
    <source>
        <dbReference type="ARBA" id="ARBA00039108"/>
    </source>
</evidence>
<dbReference type="GO" id="GO:0051301">
    <property type="term" value="P:cell division"/>
    <property type="evidence" value="ECO:0007669"/>
    <property type="project" value="UniProtKB-KW"/>
</dbReference>
<keyword evidence="8" id="KW-0131">Cell cycle</keyword>
<dbReference type="NCBIfam" id="NF006873">
    <property type="entry name" value="PRK09369.1"/>
    <property type="match status" value="1"/>
</dbReference>
<keyword evidence="9" id="KW-0961">Cell wall biogenesis/degradation</keyword>
<feature type="domain" description="Enolpyruvate transferase" evidence="15">
    <location>
        <begin position="13"/>
        <end position="412"/>
    </location>
</feature>
<dbReference type="NCBIfam" id="TIGR01072">
    <property type="entry name" value="murA"/>
    <property type="match status" value="1"/>
</dbReference>
<evidence type="ECO:0000256" key="1">
    <source>
        <dbReference type="ARBA" id="ARBA00004496"/>
    </source>
</evidence>
<dbReference type="Gene3D" id="3.65.10.10">
    <property type="entry name" value="Enolpyruvate transferase domain"/>
    <property type="match status" value="2"/>
</dbReference>
<evidence type="ECO:0000256" key="2">
    <source>
        <dbReference type="ARBA" id="ARBA00004752"/>
    </source>
</evidence>
<keyword evidence="3" id="KW-0963">Cytoplasm</keyword>
<reference evidence="16" key="2">
    <citation type="submission" date="2022-12" db="EMBL/GenBank/DDBJ databases">
        <authorList>
            <person name="Dechsakulwatana C."/>
            <person name="Rungsihiranrut A."/>
            <person name="Muangchinda C."/>
            <person name="Ningthoujam R."/>
            <person name="Klankeo P."/>
            <person name="Pinyakong O."/>
        </authorList>
    </citation>
    <scope>NUCLEOTIDE SEQUENCE</scope>
    <source>
        <strain evidence="16">TL01-2</strain>
    </source>
</reference>
<keyword evidence="5 16" id="KW-0808">Transferase</keyword>
<dbReference type="Proteomes" id="UP001269400">
    <property type="component" value="Unassembled WGS sequence"/>
</dbReference>
<evidence type="ECO:0000256" key="8">
    <source>
        <dbReference type="ARBA" id="ARBA00023306"/>
    </source>
</evidence>
<keyword evidence="6" id="KW-0133">Cell shape</keyword>
<dbReference type="Pfam" id="PF00275">
    <property type="entry name" value="EPSP_synthase"/>
    <property type="match status" value="1"/>
</dbReference>
<evidence type="ECO:0000256" key="10">
    <source>
        <dbReference type="ARBA" id="ARBA00038367"/>
    </source>
</evidence>
<dbReference type="InterPro" id="IPR050068">
    <property type="entry name" value="MurA_subfamily"/>
</dbReference>
<keyword evidence="7" id="KW-0573">Peptidoglycan synthesis</keyword>
<gene>
    <name evidence="16" type="primary">murA</name>
    <name evidence="16" type="ORF">O0Q50_21065</name>
</gene>
<dbReference type="EMBL" id="JAPTGD010000002">
    <property type="protein sequence ID" value="MDU9693670.1"/>
    <property type="molecule type" value="Genomic_DNA"/>
</dbReference>
<accession>A0AAX6NDC7</accession>
<evidence type="ECO:0000256" key="3">
    <source>
        <dbReference type="ARBA" id="ARBA00022490"/>
    </source>
</evidence>
<dbReference type="InterPro" id="IPR005750">
    <property type="entry name" value="UDP_GlcNAc_COvinyl_MurA"/>
</dbReference>
<dbReference type="RefSeq" id="WP_316910891.1">
    <property type="nucleotide sequence ID" value="NZ_JAPTGD010000002.1"/>
</dbReference>
<evidence type="ECO:0000256" key="14">
    <source>
        <dbReference type="NCBIfam" id="TIGR01072"/>
    </source>
</evidence>
<dbReference type="CDD" id="cd01555">
    <property type="entry name" value="UdpNAET"/>
    <property type="match status" value="1"/>
</dbReference>
<dbReference type="PANTHER" id="PTHR43783:SF1">
    <property type="entry name" value="UDP-N-ACETYLGLUCOSAMINE 1-CARBOXYVINYLTRANSFERASE"/>
    <property type="match status" value="1"/>
</dbReference>
<dbReference type="GO" id="GO:0019277">
    <property type="term" value="P:UDP-N-acetylgalactosamine biosynthetic process"/>
    <property type="evidence" value="ECO:0007669"/>
    <property type="project" value="InterPro"/>
</dbReference>
<evidence type="ECO:0000256" key="7">
    <source>
        <dbReference type="ARBA" id="ARBA00022984"/>
    </source>
</evidence>
<comment type="catalytic activity">
    <reaction evidence="13">
        <text>phosphoenolpyruvate + UDP-N-acetyl-alpha-D-glucosamine = UDP-N-acetyl-3-O-(1-carboxyvinyl)-alpha-D-glucosamine + phosphate</text>
        <dbReference type="Rhea" id="RHEA:18681"/>
        <dbReference type="ChEBI" id="CHEBI:43474"/>
        <dbReference type="ChEBI" id="CHEBI:57705"/>
        <dbReference type="ChEBI" id="CHEBI:58702"/>
        <dbReference type="ChEBI" id="CHEBI:68483"/>
        <dbReference type="EC" id="2.5.1.7"/>
    </reaction>
</comment>
<evidence type="ECO:0000256" key="4">
    <source>
        <dbReference type="ARBA" id="ARBA00022618"/>
    </source>
</evidence>
<organism evidence="16 17">
    <name type="scientific">Priestia aryabhattai</name>
    <name type="common">Bacillus aryabhattai</name>
    <dbReference type="NCBI Taxonomy" id="412384"/>
    <lineage>
        <taxon>Bacteria</taxon>
        <taxon>Bacillati</taxon>
        <taxon>Bacillota</taxon>
        <taxon>Bacilli</taxon>
        <taxon>Bacillales</taxon>
        <taxon>Bacillaceae</taxon>
        <taxon>Priestia</taxon>
    </lineage>
</organism>
<comment type="pathway">
    <text evidence="2">Cell wall biogenesis; peptidoglycan biosynthesis.</text>
</comment>
<proteinExistence type="inferred from homology"/>